<dbReference type="GO" id="GO:0019013">
    <property type="term" value="C:viral nucleocapsid"/>
    <property type="evidence" value="ECO:0007669"/>
    <property type="project" value="UniProtKB-KW"/>
</dbReference>
<dbReference type="KEGG" id="vg:37627549"/>
<dbReference type="InterPro" id="IPR001784">
    <property type="entry name" value="Bunya_nucleocap"/>
</dbReference>
<sequence length="226" mass="25039">MATGFVFEDNVTSSTFRGQTFYNKHVNDAFLKDPAKVKDMLAKGVQLKRAIQALGDGEGMTLRGYFVKKGIDLVVYKGSIDLSDDLYTFSRLQGMCACAAYTNSQDYPDLVVAIAKANGFKWDPAYTLPQRSAYLSFTPGAHLFSDVFDFWPVACALFEIKKNGKSSDSDLKVYQSRFRSRDESGPMIDKIADNAQLIKSTFSTIVGEGGIRSVAIKSLINKIWSQ</sequence>
<dbReference type="InterPro" id="IPR043011">
    <property type="entry name" value="Bunya_nucleocap_C"/>
</dbReference>
<dbReference type="Proteomes" id="UP000103901">
    <property type="component" value="Genome"/>
</dbReference>
<dbReference type="Gene3D" id="1.10.472.180">
    <property type="entry name" value="Bunyavirus nucleocapsid (N) protein, C-terminal domain"/>
    <property type="match status" value="1"/>
</dbReference>
<name>U5LV45_9VIRU</name>
<accession>U5LV45</accession>
<evidence type="ECO:0000313" key="2">
    <source>
        <dbReference type="Proteomes" id="UP000103901"/>
    </source>
</evidence>
<dbReference type="RefSeq" id="YP_009362025.1">
    <property type="nucleotide sequence ID" value="NC_034458.1"/>
</dbReference>
<keyword evidence="1" id="KW-0543">Viral nucleoprotein</keyword>
<reference evidence="1 2" key="1">
    <citation type="journal article" date="2013" name="J. Virol.">
        <title>Discovery of a unique novel clade of mosquito-associated bunyaviruses.</title>
        <authorList>
            <person name="Marklewitz M."/>
            <person name="Zirkel F."/>
            <person name="Rwego I.B."/>
            <person name="Heidemann H."/>
            <person name="Trippner P."/>
            <person name="Kurth A."/>
            <person name="Kallies R."/>
            <person name="Briese T."/>
            <person name="Lipkin W.I."/>
            <person name="Drosten C."/>
            <person name="Gillespie T.R."/>
            <person name="Junglen S."/>
        </authorList>
    </citation>
    <scope>NUCLEOTIDE SEQUENCE [LARGE SCALE GENOMIC DNA]</scope>
    <source>
        <strain evidence="1">P05/UG/2008</strain>
    </source>
</reference>
<dbReference type="GeneID" id="37627549"/>
<keyword evidence="2" id="KW-1185">Reference proteome</keyword>
<dbReference type="Pfam" id="PF00952">
    <property type="entry name" value="Bunya_nucleocap"/>
    <property type="match status" value="1"/>
</dbReference>
<keyword evidence="1" id="KW-0946">Virion</keyword>
<protein>
    <submittedName>
        <fullName evidence="1">Nucleocapsid</fullName>
    </submittedName>
</protein>
<dbReference type="EMBL" id="KF590575">
    <property type="protein sequence ID" value="AGX32053.1"/>
    <property type="molecule type" value="Viral_cRNA"/>
</dbReference>
<gene>
    <name evidence="1" type="primary">N</name>
</gene>
<proteinExistence type="predicted"/>
<evidence type="ECO:0000313" key="1">
    <source>
        <dbReference type="EMBL" id="AGX32053.1"/>
    </source>
</evidence>
<organism evidence="1 2">
    <name type="scientific">Kibale virus</name>
    <dbReference type="NCBI Taxonomy" id="1406344"/>
    <lineage>
        <taxon>Viruses</taxon>
        <taxon>Riboviria</taxon>
        <taxon>Orthornavirae</taxon>
        <taxon>Negarnaviricota</taxon>
        <taxon>Polyploviricotina</taxon>
        <taxon>Bunyaviricetes</taxon>
        <taxon>Elliovirales</taxon>
        <taxon>Peribunyaviridae</taxon>
        <taxon>Herbevirus</taxon>
        <taxon>Herbevirus kibaleense</taxon>
    </lineage>
</organism>
<dbReference type="OrthoDB" id="11974at10239"/>